<evidence type="ECO:0000313" key="1">
    <source>
        <dbReference type="EMBL" id="QOT82203.1"/>
    </source>
</evidence>
<dbReference type="AlphaFoldDB" id="A0A643FT98"/>
<protein>
    <submittedName>
        <fullName evidence="1">Uncharacterized protein</fullName>
    </submittedName>
</protein>
<proteinExistence type="predicted"/>
<evidence type="ECO:0000313" key="2">
    <source>
        <dbReference type="Proteomes" id="UP000397656"/>
    </source>
</evidence>
<accession>A0A643FT98</accession>
<dbReference type="GeneID" id="98407063"/>
<organism evidence="1 2">
    <name type="scientific">Cupriavidus basilensis</name>
    <dbReference type="NCBI Taxonomy" id="68895"/>
    <lineage>
        <taxon>Bacteria</taxon>
        <taxon>Pseudomonadati</taxon>
        <taxon>Pseudomonadota</taxon>
        <taxon>Betaproteobacteria</taxon>
        <taxon>Burkholderiales</taxon>
        <taxon>Burkholderiaceae</taxon>
        <taxon>Cupriavidus</taxon>
    </lineage>
</organism>
<dbReference type="RefSeq" id="WP_150986903.1">
    <property type="nucleotide sequence ID" value="NZ_CP062807.1"/>
</dbReference>
<reference evidence="1 2" key="1">
    <citation type="submission" date="2020-10" db="EMBL/GenBank/DDBJ databases">
        <title>Complete genome sequence of Cupriavidus basilensis CCUG 49340T.</title>
        <authorList>
            <person name="Salva-Serra F."/>
            <person name="Donoso R.A."/>
            <person name="Cho K.H."/>
            <person name="Yoo J.A."/>
            <person name="Lee K."/>
            <person name="Yoon S.-H."/>
            <person name="Perez-Pantoja D."/>
            <person name="Moore E.R.B."/>
        </authorList>
    </citation>
    <scope>NUCLEOTIDE SEQUENCE [LARGE SCALE GENOMIC DNA]</scope>
    <source>
        <strain evidence="2">CCUG 49340</strain>
        <plasmid evidence="1 2">pRK1-3</plasmid>
    </source>
</reference>
<gene>
    <name evidence="1" type="ORF">F7R26_039520</name>
</gene>
<name>A0A643FT98_9BURK</name>
<keyword evidence="1" id="KW-0614">Plasmid</keyword>
<geneLocation type="plasmid" evidence="1 2">
    <name>pRK1-3</name>
</geneLocation>
<sequence>MTKEQQAAYDTLLKGLQQKLLSVSRALDDTPYESPKYDELTASLTRITESLAKLDDVGNTLRG</sequence>
<dbReference type="EMBL" id="CP062807">
    <property type="protein sequence ID" value="QOT82203.1"/>
    <property type="molecule type" value="Genomic_DNA"/>
</dbReference>
<dbReference type="Proteomes" id="UP000397656">
    <property type="component" value="Plasmid pRK1-3"/>
</dbReference>